<protein>
    <submittedName>
        <fullName evidence="1">Uncharacterized protein</fullName>
    </submittedName>
</protein>
<dbReference type="EMBL" id="JADBGQ010000006">
    <property type="protein sequence ID" value="KAG5392833.1"/>
    <property type="molecule type" value="Genomic_DNA"/>
</dbReference>
<name>A0ABQ7M466_BRACM</name>
<accession>A0ABQ7M466</accession>
<evidence type="ECO:0000313" key="2">
    <source>
        <dbReference type="Proteomes" id="UP000823674"/>
    </source>
</evidence>
<dbReference type="Proteomes" id="UP000823674">
    <property type="component" value="Chromosome A06"/>
</dbReference>
<reference evidence="1 2" key="1">
    <citation type="submission" date="2021-03" db="EMBL/GenBank/DDBJ databases">
        <authorList>
            <person name="King G.J."/>
            <person name="Bancroft I."/>
            <person name="Baten A."/>
            <person name="Bloomfield J."/>
            <person name="Borpatragohain P."/>
            <person name="He Z."/>
            <person name="Irish N."/>
            <person name="Irwin J."/>
            <person name="Liu K."/>
            <person name="Mauleon R.P."/>
            <person name="Moore J."/>
            <person name="Morris R."/>
            <person name="Ostergaard L."/>
            <person name="Wang B."/>
            <person name="Wells R."/>
        </authorList>
    </citation>
    <scope>NUCLEOTIDE SEQUENCE [LARGE SCALE GENOMIC DNA]</scope>
    <source>
        <strain evidence="1">R-o-18</strain>
        <tissue evidence="1">Leaf</tissue>
    </source>
</reference>
<evidence type="ECO:0000313" key="1">
    <source>
        <dbReference type="EMBL" id="KAG5392833.1"/>
    </source>
</evidence>
<proteinExistence type="predicted"/>
<gene>
    <name evidence="1" type="primary">A06g502850.1_BraROA</name>
    <name evidence="1" type="ORF">IGI04_022796</name>
</gene>
<comment type="caution">
    <text evidence="1">The sequence shown here is derived from an EMBL/GenBank/DDBJ whole genome shotgun (WGS) entry which is preliminary data.</text>
</comment>
<keyword evidence="2" id="KW-1185">Reference proteome</keyword>
<sequence length="115" mass="13102">MECDTHASHRLTAYMHLLKASSIYSLSGFDMTRFSQNFRHVHHQSCGVMKYHFSGTFILPTFDMVEQKYVTAEASGDMYAEPSARKPGHQSANNCTVRGYRNISCFHQQLTLTCT</sequence>
<organism evidence="1 2">
    <name type="scientific">Brassica rapa subsp. trilocularis</name>
    <dbReference type="NCBI Taxonomy" id="1813537"/>
    <lineage>
        <taxon>Eukaryota</taxon>
        <taxon>Viridiplantae</taxon>
        <taxon>Streptophyta</taxon>
        <taxon>Embryophyta</taxon>
        <taxon>Tracheophyta</taxon>
        <taxon>Spermatophyta</taxon>
        <taxon>Magnoliopsida</taxon>
        <taxon>eudicotyledons</taxon>
        <taxon>Gunneridae</taxon>
        <taxon>Pentapetalae</taxon>
        <taxon>rosids</taxon>
        <taxon>malvids</taxon>
        <taxon>Brassicales</taxon>
        <taxon>Brassicaceae</taxon>
        <taxon>Brassiceae</taxon>
        <taxon>Brassica</taxon>
    </lineage>
</organism>